<dbReference type="Proteomes" id="UP000515847">
    <property type="component" value="Chromosome"/>
</dbReference>
<dbReference type="RefSeq" id="WP_034420021.1">
    <property type="nucleotide sequence ID" value="NZ_CP045798.1"/>
</dbReference>
<accession>A0A7G6E3K9</accession>
<dbReference type="KEGG" id="tfr:BR63_10315"/>
<organism evidence="1 2">
    <name type="scientific">Thermanaerosceptrum fracticalcis</name>
    <dbReference type="NCBI Taxonomy" id="1712410"/>
    <lineage>
        <taxon>Bacteria</taxon>
        <taxon>Bacillati</taxon>
        <taxon>Bacillota</taxon>
        <taxon>Clostridia</taxon>
        <taxon>Eubacteriales</taxon>
        <taxon>Peptococcaceae</taxon>
        <taxon>Thermanaerosceptrum</taxon>
    </lineage>
</organism>
<evidence type="ECO:0000313" key="1">
    <source>
        <dbReference type="EMBL" id="QNB46663.1"/>
    </source>
</evidence>
<dbReference type="AlphaFoldDB" id="A0A7G6E3K9"/>
<evidence type="ECO:0000313" key="2">
    <source>
        <dbReference type="Proteomes" id="UP000515847"/>
    </source>
</evidence>
<reference evidence="1 2" key="1">
    <citation type="journal article" date="2019" name="Front. Microbiol.">
        <title>Thermoanaerosceptrum fracticalcis gen. nov. sp. nov., a Novel Fumarate-Fermenting Microorganism From a Deep Fractured Carbonate Aquifer of the US Great Basin.</title>
        <authorList>
            <person name="Hamilton-Brehm S.D."/>
            <person name="Stewart L.E."/>
            <person name="Zavarin M."/>
            <person name="Caldwell M."/>
            <person name="Lawson P.A."/>
            <person name="Onstott T.C."/>
            <person name="Grzymski J."/>
            <person name="Neveux I."/>
            <person name="Lollar B.S."/>
            <person name="Russell C.E."/>
            <person name="Moser D.P."/>
        </authorList>
    </citation>
    <scope>NUCLEOTIDE SEQUENCE [LARGE SCALE GENOMIC DNA]</scope>
    <source>
        <strain evidence="1 2">DRI-13</strain>
    </source>
</reference>
<keyword evidence="2" id="KW-1185">Reference proteome</keyword>
<name>A0A7G6E3K9_THEFR</name>
<dbReference type="EMBL" id="CP045798">
    <property type="protein sequence ID" value="QNB46663.1"/>
    <property type="molecule type" value="Genomic_DNA"/>
</dbReference>
<protein>
    <submittedName>
        <fullName evidence="1">Uncharacterized protein</fullName>
    </submittedName>
</protein>
<sequence>MCTGTSSLDHVIAIKISDTEIIITDATYDCFKEVWTRKKKENPAITAHEICHILGHSGLSAVVRPFIDETKLL</sequence>
<proteinExistence type="predicted"/>
<gene>
    <name evidence="1" type="ORF">BR63_10315</name>
</gene>